<evidence type="ECO:0000313" key="5">
    <source>
        <dbReference type="Proteomes" id="UP000642748"/>
    </source>
</evidence>
<evidence type="ECO:0000313" key="4">
    <source>
        <dbReference type="EMBL" id="GIH19875.1"/>
    </source>
</evidence>
<evidence type="ECO:0000259" key="3">
    <source>
        <dbReference type="PROSITE" id="PS51186"/>
    </source>
</evidence>
<feature type="domain" description="N-acetyltransferase" evidence="3">
    <location>
        <begin position="24"/>
        <end position="173"/>
    </location>
</feature>
<keyword evidence="2" id="KW-0012">Acyltransferase</keyword>
<evidence type="ECO:0000256" key="1">
    <source>
        <dbReference type="ARBA" id="ARBA00022679"/>
    </source>
</evidence>
<accession>A0A8J3QYS4</accession>
<dbReference type="InterPro" id="IPR000182">
    <property type="entry name" value="GNAT_dom"/>
</dbReference>
<name>A0A8J3QYS4_9ACTN</name>
<dbReference type="Pfam" id="PF00583">
    <property type="entry name" value="Acetyltransf_1"/>
    <property type="match status" value="1"/>
</dbReference>
<evidence type="ECO:0000256" key="2">
    <source>
        <dbReference type="ARBA" id="ARBA00023315"/>
    </source>
</evidence>
<dbReference type="PROSITE" id="PS51186">
    <property type="entry name" value="GNAT"/>
    <property type="match status" value="1"/>
</dbReference>
<dbReference type="SUPFAM" id="SSF55729">
    <property type="entry name" value="Acyl-CoA N-acyltransferases (Nat)"/>
    <property type="match status" value="1"/>
</dbReference>
<dbReference type="GO" id="GO:0016747">
    <property type="term" value="F:acyltransferase activity, transferring groups other than amino-acyl groups"/>
    <property type="evidence" value="ECO:0007669"/>
    <property type="project" value="InterPro"/>
</dbReference>
<reference evidence="4" key="1">
    <citation type="submission" date="2021-01" db="EMBL/GenBank/DDBJ databases">
        <title>Whole genome shotgun sequence of Rugosimonospora africana NBRC 104875.</title>
        <authorList>
            <person name="Komaki H."/>
            <person name="Tamura T."/>
        </authorList>
    </citation>
    <scope>NUCLEOTIDE SEQUENCE</scope>
    <source>
        <strain evidence="4">NBRC 104875</strain>
    </source>
</reference>
<keyword evidence="5" id="KW-1185">Reference proteome</keyword>
<dbReference type="Proteomes" id="UP000642748">
    <property type="component" value="Unassembled WGS sequence"/>
</dbReference>
<comment type="caution">
    <text evidence="4">The sequence shown here is derived from an EMBL/GenBank/DDBJ whole genome shotgun (WGS) entry which is preliminary data.</text>
</comment>
<gene>
    <name evidence="4" type="primary">phnO</name>
    <name evidence="4" type="ORF">Raf01_80470</name>
</gene>
<dbReference type="AlphaFoldDB" id="A0A8J3QYS4"/>
<dbReference type="PANTHER" id="PTHR43877:SF2">
    <property type="entry name" value="AMINOALKYLPHOSPHONATE N-ACETYLTRANSFERASE-RELATED"/>
    <property type="match status" value="1"/>
</dbReference>
<dbReference type="InterPro" id="IPR016181">
    <property type="entry name" value="Acyl_CoA_acyltransferase"/>
</dbReference>
<dbReference type="Gene3D" id="3.40.630.30">
    <property type="match status" value="1"/>
</dbReference>
<dbReference type="CDD" id="cd04301">
    <property type="entry name" value="NAT_SF"/>
    <property type="match status" value="1"/>
</dbReference>
<sequence length="173" mass="18473">MPQRSVSTGVSGVGAPQTLTGEGMQIRLARTTDAAAINELLHQLGYPQVGAATTAIRIKTWGDDLSSAAYVADADGDILGLVAVHVCPFFERTGSWGRIVALIVDDQARGEGVGGQLVTAAESFATSRGCVRMEVTSGDHRRGAHEFYRRRGYLDQAGRSSRFLCDLDDTTRS</sequence>
<organism evidence="4 5">
    <name type="scientific">Rugosimonospora africana</name>
    <dbReference type="NCBI Taxonomy" id="556532"/>
    <lineage>
        <taxon>Bacteria</taxon>
        <taxon>Bacillati</taxon>
        <taxon>Actinomycetota</taxon>
        <taxon>Actinomycetes</taxon>
        <taxon>Micromonosporales</taxon>
        <taxon>Micromonosporaceae</taxon>
        <taxon>Rugosimonospora</taxon>
    </lineage>
</organism>
<protein>
    <submittedName>
        <fullName evidence="4">GNAT family N-acetyltransferase</fullName>
    </submittedName>
</protein>
<keyword evidence="1" id="KW-0808">Transferase</keyword>
<dbReference type="InterPro" id="IPR050832">
    <property type="entry name" value="Bact_Acetyltransf"/>
</dbReference>
<dbReference type="EMBL" id="BONZ01000086">
    <property type="protein sequence ID" value="GIH19875.1"/>
    <property type="molecule type" value="Genomic_DNA"/>
</dbReference>
<dbReference type="PANTHER" id="PTHR43877">
    <property type="entry name" value="AMINOALKYLPHOSPHONATE N-ACETYLTRANSFERASE-RELATED-RELATED"/>
    <property type="match status" value="1"/>
</dbReference>
<proteinExistence type="predicted"/>